<dbReference type="PANTHER" id="PTHR22589">
    <property type="entry name" value="CARNITINE O-ACYLTRANSFERASE"/>
    <property type="match status" value="1"/>
</dbReference>
<dbReference type="InterPro" id="IPR039551">
    <property type="entry name" value="Cho/carn_acyl_trans"/>
</dbReference>
<evidence type="ECO:0000256" key="5">
    <source>
        <dbReference type="RuleBase" id="RU003801"/>
    </source>
</evidence>
<evidence type="ECO:0000256" key="1">
    <source>
        <dbReference type="ARBA" id="ARBA00005232"/>
    </source>
</evidence>
<gene>
    <name evidence="7" type="ORF">BD289DRAFT_333775</name>
</gene>
<dbReference type="InterPro" id="IPR042231">
    <property type="entry name" value="Cho/carn_acyl_trans_2"/>
</dbReference>
<dbReference type="Gene3D" id="3.30.559.70">
    <property type="entry name" value="Choline/Carnitine o-acyltransferase, domain 2"/>
    <property type="match status" value="1"/>
</dbReference>
<reference evidence="7 8" key="1">
    <citation type="journal article" date="2018" name="Mycol. Prog.">
        <title>Coniella lustricola, a new species from submerged detritus.</title>
        <authorList>
            <person name="Raudabaugh D.B."/>
            <person name="Iturriaga T."/>
            <person name="Carver A."/>
            <person name="Mondo S."/>
            <person name="Pangilinan J."/>
            <person name="Lipzen A."/>
            <person name="He G."/>
            <person name="Amirebrahimi M."/>
            <person name="Grigoriev I.V."/>
            <person name="Miller A.N."/>
        </authorList>
    </citation>
    <scope>NUCLEOTIDE SEQUENCE [LARGE SCALE GENOMIC DNA]</scope>
    <source>
        <strain evidence="7 8">B22-T-1</strain>
    </source>
</reference>
<evidence type="ECO:0000256" key="3">
    <source>
        <dbReference type="ARBA" id="ARBA00023315"/>
    </source>
</evidence>
<proteinExistence type="inferred from homology"/>
<keyword evidence="2 5" id="KW-0808">Transferase</keyword>
<dbReference type="STRING" id="2025994.A0A2T2ZZT6"/>
<dbReference type="InterPro" id="IPR023213">
    <property type="entry name" value="CAT-like_dom_sf"/>
</dbReference>
<feature type="non-terminal residue" evidence="7">
    <location>
        <position position="382"/>
    </location>
</feature>
<evidence type="ECO:0000259" key="6">
    <source>
        <dbReference type="Pfam" id="PF00755"/>
    </source>
</evidence>
<dbReference type="PROSITE" id="PS00440">
    <property type="entry name" value="ACYLTRANSF_C_2"/>
    <property type="match status" value="1"/>
</dbReference>
<feature type="domain" description="Choline/carnitine acyltransferase" evidence="6">
    <location>
        <begin position="1"/>
        <end position="382"/>
    </location>
</feature>
<dbReference type="Gene3D" id="3.30.559.10">
    <property type="entry name" value="Chloramphenicol acetyltransferase-like domain"/>
    <property type="match status" value="1"/>
</dbReference>
<accession>A0A2T2ZZT6</accession>
<dbReference type="InParanoid" id="A0A2T2ZZT6"/>
<dbReference type="SUPFAM" id="SSF52777">
    <property type="entry name" value="CoA-dependent acyltransferases"/>
    <property type="match status" value="2"/>
</dbReference>
<comment type="similarity">
    <text evidence="1 5">Belongs to the carnitine/choline acetyltransferase family.</text>
</comment>
<feature type="active site" description="Proton acceptor" evidence="4">
    <location>
        <position position="194"/>
    </location>
</feature>
<protein>
    <submittedName>
        <fullName evidence="7">Acyltransferase ChoActase/COT/CPT</fullName>
    </submittedName>
</protein>
<sequence length="382" mass="42754">RAALLTKATIEYLRRLQAGKLALDELHGSPIDSTYRKWLFHAIRKPGSVVDAVKRFDFNRNIIVLRRGHIFQITFPEAHEVVQTSALYQTFQNIINTSQESLPAVSSFTADDRQSWAQRHAELAKQPANSETLAAIDCCAFVVCLDTESPVTASERHMQFLLNGTDANLANRWLDKPFQLVITANGASAGVFEHSKLDGMDVRALHHYLSEIVPARATNQLLCELPPKTPAQMAYPLQELRWELSPDMIGRIDQIQRRGASEYGTIDHVKVVTEGLGSQYLQGCGVPPNATANLTVLLAMYMVDKEVRPAWEVVSLARFKHGRIDWVQTVTSEVKAFLEAAVARPDDLQKSNELFRAAASTHARLIMNTAYGRGYVKHMYTL</sequence>
<feature type="non-terminal residue" evidence="7">
    <location>
        <position position="1"/>
    </location>
</feature>
<dbReference type="GO" id="GO:0016746">
    <property type="term" value="F:acyltransferase activity"/>
    <property type="evidence" value="ECO:0007669"/>
    <property type="project" value="UniProtKB-KW"/>
</dbReference>
<keyword evidence="3 5" id="KW-0012">Acyltransferase</keyword>
<evidence type="ECO:0000313" key="8">
    <source>
        <dbReference type="Proteomes" id="UP000241462"/>
    </source>
</evidence>
<evidence type="ECO:0000256" key="4">
    <source>
        <dbReference type="PIRSR" id="PIRSR600542-1"/>
    </source>
</evidence>
<organism evidence="7 8">
    <name type="scientific">Coniella lustricola</name>
    <dbReference type="NCBI Taxonomy" id="2025994"/>
    <lineage>
        <taxon>Eukaryota</taxon>
        <taxon>Fungi</taxon>
        <taxon>Dikarya</taxon>
        <taxon>Ascomycota</taxon>
        <taxon>Pezizomycotina</taxon>
        <taxon>Sordariomycetes</taxon>
        <taxon>Sordariomycetidae</taxon>
        <taxon>Diaporthales</taxon>
        <taxon>Schizoparmaceae</taxon>
        <taxon>Coniella</taxon>
    </lineage>
</organism>
<dbReference type="OrthoDB" id="4777544at2759"/>
<name>A0A2T2ZZT6_9PEZI</name>
<evidence type="ECO:0000313" key="7">
    <source>
        <dbReference type="EMBL" id="PSR80206.1"/>
    </source>
</evidence>
<dbReference type="Proteomes" id="UP000241462">
    <property type="component" value="Unassembled WGS sequence"/>
</dbReference>
<keyword evidence="8" id="KW-1185">Reference proteome</keyword>
<dbReference type="EMBL" id="KZ678538">
    <property type="protein sequence ID" value="PSR80206.1"/>
    <property type="molecule type" value="Genomic_DNA"/>
</dbReference>
<dbReference type="AlphaFoldDB" id="A0A2T2ZZT6"/>
<dbReference type="Pfam" id="PF00755">
    <property type="entry name" value="Carn_acyltransf"/>
    <property type="match status" value="1"/>
</dbReference>
<dbReference type="InterPro" id="IPR000542">
    <property type="entry name" value="Carn_acyl_trans"/>
</dbReference>
<evidence type="ECO:0000256" key="2">
    <source>
        <dbReference type="ARBA" id="ARBA00022679"/>
    </source>
</evidence>